<comment type="caution">
    <text evidence="1">The sequence shown here is derived from an EMBL/GenBank/DDBJ whole genome shotgun (WGS) entry which is preliminary data.</text>
</comment>
<name>U5BUA3_9BACT</name>
<accession>U5BUA3</accession>
<dbReference type="Proteomes" id="UP000016843">
    <property type="component" value="Unassembled WGS sequence"/>
</dbReference>
<evidence type="ECO:0000313" key="1">
    <source>
        <dbReference type="EMBL" id="ERM81114.1"/>
    </source>
</evidence>
<sequence length="50" mass="5368">MPPPIITQPANLQFEEAVAGDGNQQINGLNILVHFIVANPVTSTREAIDL</sequence>
<keyword evidence="2" id="KW-1185">Reference proteome</keyword>
<dbReference type="AlphaFoldDB" id="U5BUA3"/>
<organism evidence="1 2">
    <name type="scientific">Rhodonellum psychrophilum GCM71 = DSM 17998</name>
    <dbReference type="NCBI Taxonomy" id="1123057"/>
    <lineage>
        <taxon>Bacteria</taxon>
        <taxon>Pseudomonadati</taxon>
        <taxon>Bacteroidota</taxon>
        <taxon>Cytophagia</taxon>
        <taxon>Cytophagales</taxon>
        <taxon>Cytophagaceae</taxon>
        <taxon>Rhodonellum</taxon>
    </lineage>
</organism>
<reference evidence="1 2" key="1">
    <citation type="journal article" date="2013" name="Genome Announc.">
        <title>Draft Genome Sequence of the Psychrophilic and Alkaliphilic Rhodonellum psychrophilum Strain GCM71T.</title>
        <authorList>
            <person name="Hauptmann A.L."/>
            <person name="Glaring M.A."/>
            <person name="Hallin P.F."/>
            <person name="Prieme A."/>
            <person name="Stougaard P."/>
        </authorList>
    </citation>
    <scope>NUCLEOTIDE SEQUENCE [LARGE SCALE GENOMIC DNA]</scope>
    <source>
        <strain evidence="1 2">GCM71</strain>
    </source>
</reference>
<evidence type="ECO:0000313" key="2">
    <source>
        <dbReference type="Proteomes" id="UP000016843"/>
    </source>
</evidence>
<protein>
    <submittedName>
        <fullName evidence="1">Uncharacterized protein</fullName>
    </submittedName>
</protein>
<dbReference type="EMBL" id="AWXR01000062">
    <property type="protein sequence ID" value="ERM81114.1"/>
    <property type="molecule type" value="Genomic_DNA"/>
</dbReference>
<proteinExistence type="predicted"/>
<gene>
    <name evidence="1" type="ORF">P872_20845</name>
</gene>